<gene>
    <name evidence="1" type="ORF">C9I99_21775</name>
</gene>
<organism evidence="1 2">
    <name type="scientific">Photobacterium lutimaris</name>
    <dbReference type="NCBI Taxonomy" id="388278"/>
    <lineage>
        <taxon>Bacteria</taxon>
        <taxon>Pseudomonadati</taxon>
        <taxon>Pseudomonadota</taxon>
        <taxon>Gammaproteobacteria</taxon>
        <taxon>Vibrionales</taxon>
        <taxon>Vibrionaceae</taxon>
        <taxon>Photobacterium</taxon>
    </lineage>
</organism>
<proteinExistence type="predicted"/>
<evidence type="ECO:0000313" key="2">
    <source>
        <dbReference type="Proteomes" id="UP000241222"/>
    </source>
</evidence>
<comment type="caution">
    <text evidence="1">The sequence shown here is derived from an EMBL/GenBank/DDBJ whole genome shotgun (WGS) entry which is preliminary data.</text>
</comment>
<protein>
    <submittedName>
        <fullName evidence="1">Uncharacterized protein</fullName>
    </submittedName>
</protein>
<dbReference type="Proteomes" id="UP000241222">
    <property type="component" value="Unassembled WGS sequence"/>
</dbReference>
<name>A0A2T3ITX9_9GAMM</name>
<reference evidence="1 2" key="1">
    <citation type="submission" date="2018-03" db="EMBL/GenBank/DDBJ databases">
        <title>Whole genome sequencing of Histamine producing bacteria.</title>
        <authorList>
            <person name="Butler K."/>
        </authorList>
    </citation>
    <scope>NUCLEOTIDE SEQUENCE [LARGE SCALE GENOMIC DNA]</scope>
    <source>
        <strain evidence="1 2">JCM 13586</strain>
    </source>
</reference>
<sequence>MLNNHHIETDVSGLNYHVLATFNSQAEREVYVRELRDIGEISNAHFCAYNFKQNTLKFNPVDLDALLSNLHSANLLIPFYGFFLGQALDPSKLADAEPTPATTNDIMSCLCESSLGQSSIDALVDRVAVVSMLLNSGQVSDDYWAPIINVILMLDNIADSVTNETVIAIENTEVLDVIFPKCWRTLERSILQKRDLKLAIHKMITHTKDQGYSHFVDGVTQDKTNTLEIELKVRQCVDSWLVTTYIPYDTTPAIVDLLLLGRFKKRYEKKSHLHATQIAKLGAKGISALDKIIKYHKSPAVSTELNKLAEKVTTLAYSDSCLA</sequence>
<dbReference type="AlphaFoldDB" id="A0A2T3ITX9"/>
<accession>A0A2T3ITX9</accession>
<keyword evidence="2" id="KW-1185">Reference proteome</keyword>
<dbReference type="EMBL" id="PYMH01000013">
    <property type="protein sequence ID" value="PSU31817.1"/>
    <property type="molecule type" value="Genomic_DNA"/>
</dbReference>
<evidence type="ECO:0000313" key="1">
    <source>
        <dbReference type="EMBL" id="PSU31817.1"/>
    </source>
</evidence>
<dbReference type="RefSeq" id="WP_107350947.1">
    <property type="nucleotide sequence ID" value="NZ_PYMH01000013.1"/>
</dbReference>